<name>A0A090M9L4_OSTTA</name>
<protein>
    <submittedName>
        <fullName evidence="1">Unnamed product</fullName>
    </submittedName>
</protein>
<proteinExistence type="predicted"/>
<reference evidence="1 2" key="2">
    <citation type="journal article" date="2014" name="BMC Genomics">
        <title>An improved genome of the model marine alga Ostreococcus tauri unfolds by assessing Illumina de novo assemblies.</title>
        <authorList>
            <person name="Blanc-Mathieu R."/>
            <person name="Verhelst B."/>
            <person name="Derelle E."/>
            <person name="Rombauts S."/>
            <person name="Bouget F.Y."/>
            <person name="Carre I."/>
            <person name="Chateau A."/>
            <person name="Eyre-Walker A."/>
            <person name="Grimsley N."/>
            <person name="Moreau H."/>
            <person name="Piegu B."/>
            <person name="Rivals E."/>
            <person name="Schackwitz W."/>
            <person name="Van de Peer Y."/>
            <person name="Piganeau G."/>
        </authorList>
    </citation>
    <scope>NUCLEOTIDE SEQUENCE [LARGE SCALE GENOMIC DNA]</scope>
    <source>
        <strain evidence="2">OTTH 0595 / CCAP 157/2 / RCC745</strain>
    </source>
</reference>
<keyword evidence="2" id="KW-1185">Reference proteome</keyword>
<dbReference type="RefSeq" id="XP_022839497.1">
    <property type="nucleotide sequence ID" value="XM_022983874.1"/>
</dbReference>
<dbReference type="Proteomes" id="UP000009170">
    <property type="component" value="Unassembled WGS sequence"/>
</dbReference>
<dbReference type="GeneID" id="34946010"/>
<evidence type="ECO:0000313" key="2">
    <source>
        <dbReference type="Proteomes" id="UP000009170"/>
    </source>
</evidence>
<dbReference type="KEGG" id="ota:OT_ostta07g03870"/>
<dbReference type="InParanoid" id="A0A090M9L4"/>
<organism evidence="1 2">
    <name type="scientific">Ostreococcus tauri</name>
    <name type="common">Marine green alga</name>
    <dbReference type="NCBI Taxonomy" id="70448"/>
    <lineage>
        <taxon>Eukaryota</taxon>
        <taxon>Viridiplantae</taxon>
        <taxon>Chlorophyta</taxon>
        <taxon>Mamiellophyceae</taxon>
        <taxon>Mamiellales</taxon>
        <taxon>Bathycoccaceae</taxon>
        <taxon>Ostreococcus</taxon>
    </lineage>
</organism>
<accession>A0A090M9L4</accession>
<dbReference type="EMBL" id="CAID01000007">
    <property type="protein sequence ID" value="CEF98834.1"/>
    <property type="molecule type" value="Genomic_DNA"/>
</dbReference>
<gene>
    <name evidence="1" type="ORF">OT_ostta07g03870</name>
</gene>
<sequence>MYDFSRHHGARSRHRTPSRSGTICITIDITTRHVVI</sequence>
<dbReference type="AlphaFoldDB" id="A0A090M9L4"/>
<comment type="caution">
    <text evidence="1">The sequence shown here is derived from an EMBL/GenBank/DDBJ whole genome shotgun (WGS) entry which is preliminary data.</text>
</comment>
<evidence type="ECO:0000313" key="1">
    <source>
        <dbReference type="EMBL" id="CEF98834.1"/>
    </source>
</evidence>
<reference evidence="2" key="1">
    <citation type="journal article" date="2006" name="Proc. Natl. Acad. Sci. U.S.A.">
        <title>Genome analysis of the smallest free-living eukaryote Ostreococcus tauri unveils many unique features.</title>
        <authorList>
            <person name="Derelle E."/>
            <person name="Ferraz C."/>
            <person name="Rombauts S."/>
            <person name="Rouze P."/>
            <person name="Worden A.Z."/>
            <person name="Robbens S."/>
            <person name="Partensky F."/>
            <person name="Degroeve S."/>
            <person name="Echeynie S."/>
            <person name="Cooke R."/>
            <person name="Saeys Y."/>
            <person name="Wuyts J."/>
            <person name="Jabbari K."/>
            <person name="Bowler C."/>
            <person name="Panaud O."/>
            <person name="Piegu B."/>
            <person name="Ball S.G."/>
            <person name="Ral J.-P."/>
            <person name="Bouget F.-Y."/>
            <person name="Piganeau G."/>
            <person name="De Baets B."/>
            <person name="Picard A."/>
            <person name="Delseny M."/>
            <person name="Demaille J."/>
            <person name="Van de Peer Y."/>
            <person name="Moreau H."/>
        </authorList>
    </citation>
    <scope>NUCLEOTIDE SEQUENCE [LARGE SCALE GENOMIC DNA]</scope>
    <source>
        <strain evidence="2">OTTH 0595 / CCAP 157/2 / RCC745</strain>
    </source>
</reference>